<dbReference type="Pfam" id="PF00035">
    <property type="entry name" value="dsrm"/>
    <property type="match status" value="1"/>
</dbReference>
<dbReference type="GO" id="GO:0005730">
    <property type="term" value="C:nucleolus"/>
    <property type="evidence" value="ECO:0007669"/>
    <property type="project" value="TreeGrafter"/>
</dbReference>
<dbReference type="SUPFAM" id="SSF54768">
    <property type="entry name" value="dsRNA-binding domain-like"/>
    <property type="match status" value="1"/>
</dbReference>
<dbReference type="PANTHER" id="PTHR10910:SF145">
    <property type="entry name" value="DOUBLE-STRANDED RNA-SPECIFIC ADENOSINE DEAMINASE-LIKE"/>
    <property type="match status" value="1"/>
</dbReference>
<accession>A0A3Q2Q2Z9</accession>
<dbReference type="GO" id="GO:0003725">
    <property type="term" value="F:double-stranded RNA binding"/>
    <property type="evidence" value="ECO:0007669"/>
    <property type="project" value="InterPro"/>
</dbReference>
<dbReference type="GO" id="GO:0006396">
    <property type="term" value="P:RNA processing"/>
    <property type="evidence" value="ECO:0007669"/>
    <property type="project" value="TreeGrafter"/>
</dbReference>
<dbReference type="PANTHER" id="PTHR10910">
    <property type="entry name" value="EUKARYOTE SPECIFIC DSRNA BINDING PROTEIN"/>
    <property type="match status" value="1"/>
</dbReference>
<dbReference type="CDD" id="cd19903">
    <property type="entry name" value="DSRM_EIF2AK2_rpt1"/>
    <property type="match status" value="1"/>
</dbReference>
<dbReference type="Ensembl" id="ENSFHET00000035320.1">
    <property type="protein sequence ID" value="ENSFHEP00000020686.1"/>
    <property type="gene ID" value="ENSFHEG00000022621.1"/>
</dbReference>
<proteinExistence type="predicted"/>
<dbReference type="Proteomes" id="UP000265000">
    <property type="component" value="Unplaced"/>
</dbReference>
<dbReference type="InterPro" id="IPR044452">
    <property type="entry name" value="EIF2AK2_DSRM_1"/>
</dbReference>
<dbReference type="SMART" id="SM00358">
    <property type="entry name" value="DSRM"/>
    <property type="match status" value="1"/>
</dbReference>
<name>A0A3Q2Q2Z9_FUNHE</name>
<sequence length="159" mass="17507">MEYANYVAKLNEYTQKERLGLKYEDVGAVGPDHIKTFTIQAVVNGKAYPEGVGKNKKEAKQNAAKNALELLLDESSVSRGSVAETSPARVQQKANYTSWPNEYGQPNKVTMRAVSSRHAVTFTDKELPAGFGTHHETTGNEALDVSITCLCNSRKRSRT</sequence>
<evidence type="ECO:0000313" key="4">
    <source>
        <dbReference type="Proteomes" id="UP000265000"/>
    </source>
</evidence>
<keyword evidence="4" id="KW-1185">Reference proteome</keyword>
<dbReference type="PROSITE" id="PS50137">
    <property type="entry name" value="DS_RBD"/>
    <property type="match status" value="1"/>
</dbReference>
<reference evidence="3" key="1">
    <citation type="submission" date="2025-08" db="UniProtKB">
        <authorList>
            <consortium name="Ensembl"/>
        </authorList>
    </citation>
    <scope>IDENTIFICATION</scope>
</reference>
<dbReference type="AlphaFoldDB" id="A0A3Q2Q2Z9"/>
<reference evidence="3" key="2">
    <citation type="submission" date="2025-09" db="UniProtKB">
        <authorList>
            <consortium name="Ensembl"/>
        </authorList>
    </citation>
    <scope>IDENTIFICATION</scope>
</reference>
<dbReference type="GeneTree" id="ENSGT00940000180148"/>
<protein>
    <recommendedName>
        <fullName evidence="2">DRBM domain-containing protein</fullName>
    </recommendedName>
</protein>
<dbReference type="Gene3D" id="3.30.160.20">
    <property type="match status" value="1"/>
</dbReference>
<dbReference type="GO" id="GO:0005737">
    <property type="term" value="C:cytoplasm"/>
    <property type="evidence" value="ECO:0007669"/>
    <property type="project" value="TreeGrafter"/>
</dbReference>
<dbReference type="GO" id="GO:0003726">
    <property type="term" value="F:double-stranded RNA adenosine deaminase activity"/>
    <property type="evidence" value="ECO:0007669"/>
    <property type="project" value="TreeGrafter"/>
</dbReference>
<dbReference type="GO" id="GO:0008251">
    <property type="term" value="F:tRNA-specific adenosine deaminase activity"/>
    <property type="evidence" value="ECO:0007669"/>
    <property type="project" value="TreeGrafter"/>
</dbReference>
<organism evidence="3 4">
    <name type="scientific">Fundulus heteroclitus</name>
    <name type="common">Killifish</name>
    <name type="synonym">Mummichog</name>
    <dbReference type="NCBI Taxonomy" id="8078"/>
    <lineage>
        <taxon>Eukaryota</taxon>
        <taxon>Metazoa</taxon>
        <taxon>Chordata</taxon>
        <taxon>Craniata</taxon>
        <taxon>Vertebrata</taxon>
        <taxon>Euteleostomi</taxon>
        <taxon>Actinopterygii</taxon>
        <taxon>Neopterygii</taxon>
        <taxon>Teleostei</taxon>
        <taxon>Neoteleostei</taxon>
        <taxon>Acanthomorphata</taxon>
        <taxon>Ovalentaria</taxon>
        <taxon>Atherinomorphae</taxon>
        <taxon>Cyprinodontiformes</taxon>
        <taxon>Fundulidae</taxon>
        <taxon>Fundulus</taxon>
    </lineage>
</organism>
<evidence type="ECO:0000256" key="1">
    <source>
        <dbReference type="PROSITE-ProRule" id="PRU00266"/>
    </source>
</evidence>
<evidence type="ECO:0000259" key="2">
    <source>
        <dbReference type="PROSITE" id="PS50137"/>
    </source>
</evidence>
<dbReference type="GO" id="GO:0006382">
    <property type="term" value="P:adenosine to inosine editing"/>
    <property type="evidence" value="ECO:0007669"/>
    <property type="project" value="TreeGrafter"/>
</dbReference>
<keyword evidence="1" id="KW-0694">RNA-binding</keyword>
<dbReference type="STRING" id="8078.ENSFHEP00000020686"/>
<feature type="domain" description="DRBM" evidence="2">
    <location>
        <begin position="5"/>
        <end position="73"/>
    </location>
</feature>
<dbReference type="InterPro" id="IPR014720">
    <property type="entry name" value="dsRBD_dom"/>
</dbReference>
<evidence type="ECO:0000313" key="3">
    <source>
        <dbReference type="Ensembl" id="ENSFHEP00000020686.1"/>
    </source>
</evidence>